<evidence type="ECO:0000313" key="1">
    <source>
        <dbReference type="EMBL" id="CAH0383313.1"/>
    </source>
</evidence>
<accession>A0A9P0EXP9</accession>
<keyword evidence="2" id="KW-1185">Reference proteome</keyword>
<evidence type="ECO:0000313" key="2">
    <source>
        <dbReference type="Proteomes" id="UP001152759"/>
    </source>
</evidence>
<reference evidence="1" key="1">
    <citation type="submission" date="2021-12" db="EMBL/GenBank/DDBJ databases">
        <authorList>
            <person name="King R."/>
        </authorList>
    </citation>
    <scope>NUCLEOTIDE SEQUENCE</scope>
</reference>
<dbReference type="EMBL" id="OU963871">
    <property type="protein sequence ID" value="CAH0383313.1"/>
    <property type="molecule type" value="Genomic_DNA"/>
</dbReference>
<organism evidence="1 2">
    <name type="scientific">Bemisia tabaci</name>
    <name type="common">Sweetpotato whitefly</name>
    <name type="synonym">Aleurodes tabaci</name>
    <dbReference type="NCBI Taxonomy" id="7038"/>
    <lineage>
        <taxon>Eukaryota</taxon>
        <taxon>Metazoa</taxon>
        <taxon>Ecdysozoa</taxon>
        <taxon>Arthropoda</taxon>
        <taxon>Hexapoda</taxon>
        <taxon>Insecta</taxon>
        <taxon>Pterygota</taxon>
        <taxon>Neoptera</taxon>
        <taxon>Paraneoptera</taxon>
        <taxon>Hemiptera</taxon>
        <taxon>Sternorrhyncha</taxon>
        <taxon>Aleyrodoidea</taxon>
        <taxon>Aleyrodidae</taxon>
        <taxon>Aleyrodinae</taxon>
        <taxon>Bemisia</taxon>
    </lineage>
</organism>
<gene>
    <name evidence="1" type="ORF">BEMITA_LOCUS2773</name>
</gene>
<dbReference type="AlphaFoldDB" id="A0A9P0EXP9"/>
<name>A0A9P0EXP9_BEMTA</name>
<protein>
    <submittedName>
        <fullName evidence="1">Uncharacterized protein</fullName>
    </submittedName>
</protein>
<dbReference type="Proteomes" id="UP001152759">
    <property type="component" value="Chromosome 10"/>
</dbReference>
<sequence>MTLCKLFDREAVYAHRVNLCARHFLRFRNDCKAYHLTQFNSGARREINAKILQRTLVIQPQVNRLELSNALHLYSQRYLGGLESRLRITFAITYYNGFIDEPHRFYLDSIARKTPRRFTGDELFDTALSCLRKYRIAAAPFKSTLS</sequence>
<proteinExistence type="predicted"/>